<sequence length="70" mass="8791">MIRRLLNNEEEHDYYALLDQMLIEDWDNEKDAIYDTNIFENKRKLSELTEKEMRQSMDFIRRSRKYLDQE</sequence>
<dbReference type="Proteomes" id="UP000830167">
    <property type="component" value="Chromosome"/>
</dbReference>
<dbReference type="EMBL" id="CP089291">
    <property type="protein sequence ID" value="UOF89854.1"/>
    <property type="molecule type" value="Genomic_DNA"/>
</dbReference>
<keyword evidence="2" id="KW-1185">Reference proteome</keyword>
<gene>
    <name evidence="1" type="ORF">LSG31_18565</name>
</gene>
<protein>
    <submittedName>
        <fullName evidence="1">Uncharacterized protein</fullName>
    </submittedName>
</protein>
<name>A0ABY4CIK3_9BACL</name>
<evidence type="ECO:0000313" key="1">
    <source>
        <dbReference type="EMBL" id="UOF89854.1"/>
    </source>
</evidence>
<evidence type="ECO:0000313" key="2">
    <source>
        <dbReference type="Proteomes" id="UP000830167"/>
    </source>
</evidence>
<reference evidence="1" key="1">
    <citation type="submission" date="2021-12" db="EMBL/GenBank/DDBJ databases">
        <title>Alicyclobacillaceae gen. nov., sp. nov., isolated from chalcocite enrichment system.</title>
        <authorList>
            <person name="Jiang Z."/>
        </authorList>
    </citation>
    <scope>NUCLEOTIDE SEQUENCE</scope>
    <source>
        <strain evidence="1">MYW30-H2</strain>
    </source>
</reference>
<accession>A0ABY4CIK3</accession>
<organism evidence="1 2">
    <name type="scientific">Fodinisporobacter ferrooxydans</name>
    <dbReference type="NCBI Taxonomy" id="2901836"/>
    <lineage>
        <taxon>Bacteria</taxon>
        <taxon>Bacillati</taxon>
        <taxon>Bacillota</taxon>
        <taxon>Bacilli</taxon>
        <taxon>Bacillales</taxon>
        <taxon>Alicyclobacillaceae</taxon>
        <taxon>Fodinisporobacter</taxon>
    </lineage>
</organism>
<proteinExistence type="predicted"/>
<dbReference type="RefSeq" id="WP_347436546.1">
    <property type="nucleotide sequence ID" value="NZ_CP089291.1"/>
</dbReference>